<feature type="compositionally biased region" description="Low complexity" evidence="12">
    <location>
        <begin position="913"/>
        <end position="928"/>
    </location>
</feature>
<evidence type="ECO:0000256" key="9">
    <source>
        <dbReference type="ARBA" id="ARBA00023006"/>
    </source>
</evidence>
<evidence type="ECO:0000256" key="3">
    <source>
        <dbReference type="ARBA" id="ARBA00022448"/>
    </source>
</evidence>
<evidence type="ECO:0000313" key="14">
    <source>
        <dbReference type="EMBL" id="CAE6529259.1"/>
    </source>
</evidence>
<feature type="region of interest" description="Disordered" evidence="12">
    <location>
        <begin position="667"/>
        <end position="692"/>
    </location>
</feature>
<feature type="compositionally biased region" description="Acidic residues" evidence="12">
    <location>
        <begin position="586"/>
        <end position="601"/>
    </location>
</feature>
<dbReference type="GO" id="GO:0035973">
    <property type="term" value="P:aggrephagy"/>
    <property type="evidence" value="ECO:0007669"/>
    <property type="project" value="TreeGrafter"/>
</dbReference>
<keyword evidence="9" id="KW-0072">Autophagy</keyword>
<sequence>MPPQMSSSPSSSQKLPRILRRHESQQVRSVSGDSSFKSRRAARRSSPSLAEGSGPSIAVAEEDAGDAELSRSPSSVSQAVAMAVATRARQSESAVVPSPSSASVRLGDLSTRLSGWFSHITGSTTDLSISNTLASAATIAPASPKRAQPRTDGAIARPVKGGLDKVMRYLTDSDATPDGCTDPIWLLGVLHAGFEPPDPAASPPPPTSPHRRDSTESSLHVQLHRKNRNPPGAFTYHQNPSLQSVSSFTIESGGPSKYANAWPPVFYEDFTSLIWLTYRSHYSPIRDTSLEALAPLGPCDQEMAPTLPMSASPRRWNWPGAPIRDTSLEALAPLGPCDQEMAPTLPMSASPRRWNWPGAGEKSWTSDAGWGCMLRTGQSLLANALIHLHLGRNWRRPHYPMFAEEHAIYVKILTWFFDTPSPLAPFGVHRMALAGKALGKDVGTWFGPSTAAGSIKTLAHAFPECQLSVSLAVDGTVFASDVYAASHMGMVTPSGRSISSRRSASKWGGRAVLILVNIRLGLDNVNPIYYDALKSLFQFPQSVGISGGRPSSSYYFVGTQADSLFYLDPHHTRPLIPLRPPPSVAPEEESDEEDSGQEESSDFPATPSAKHRPRRQVTPDPHPTPPRPLELVPAPTKSQLPTALCVFELQIDATDSRWSRLELGHQRARSSLSPPRPNPSYQLPSASSSSKLMPLIPGGVDSPDGIHYCCAYSAAELRTFHCDRVRKMPMSALDPSMLLGFLCRDDADWKDFRTRVADMSKKTKTLFSIADEPPSWSDMDSDDMGLESVSEPDMESVPDQDDGEDFYDTHTGETRSAIGRSETSPPGELSTTDESMEVVTPGPRHASRFETVRPGKDKLTHHRGASSEGEDDDDWVDPTPPPADVREIPGVENGAPASISATPSPDLVPSPSVPSVVSEGSSLPESPVRGGNKFPFPAGDDDEDDMMLQYPKTQSTRGSSQLRTVRARDGGRTKSGGVKGLVDEA</sequence>
<protein>
    <recommendedName>
        <fullName evidence="11">Cysteine protease</fullName>
        <ecNumber evidence="11">3.4.22.-</ecNumber>
    </recommendedName>
</protein>
<keyword evidence="7" id="KW-0788">Thiol protease</keyword>
<evidence type="ECO:0000256" key="12">
    <source>
        <dbReference type="SAM" id="MobiDB-lite"/>
    </source>
</evidence>
<keyword evidence="5 11" id="KW-0645">Protease</keyword>
<comment type="similarity">
    <text evidence="2 11">Belongs to the peptidase C54 family.</text>
</comment>
<evidence type="ECO:0000259" key="13">
    <source>
        <dbReference type="Pfam" id="PF03416"/>
    </source>
</evidence>
<comment type="catalytic activity">
    <reaction evidence="10">
        <text>[protein]-C-terminal L-amino acid-glycyl-phosphatidylethanolamide + H2O = [protein]-C-terminal L-amino acid-glycine + a 1,2-diacyl-sn-glycero-3-phosphoethanolamine</text>
        <dbReference type="Rhea" id="RHEA:67548"/>
        <dbReference type="Rhea" id="RHEA-COMP:17323"/>
        <dbReference type="Rhea" id="RHEA-COMP:17324"/>
        <dbReference type="ChEBI" id="CHEBI:15377"/>
        <dbReference type="ChEBI" id="CHEBI:64612"/>
        <dbReference type="ChEBI" id="CHEBI:172940"/>
        <dbReference type="ChEBI" id="CHEBI:172941"/>
    </reaction>
    <physiologicalReaction direction="left-to-right" evidence="10">
        <dbReference type="Rhea" id="RHEA:67549"/>
    </physiologicalReaction>
</comment>
<dbReference type="InterPro" id="IPR005078">
    <property type="entry name" value="Peptidase_C54"/>
</dbReference>
<feature type="region of interest" description="Disordered" evidence="12">
    <location>
        <begin position="195"/>
        <end position="239"/>
    </location>
</feature>
<evidence type="ECO:0000256" key="1">
    <source>
        <dbReference type="ARBA" id="ARBA00004329"/>
    </source>
</evidence>
<keyword evidence="3" id="KW-0813">Transport</keyword>
<dbReference type="EC" id="3.4.22.-" evidence="11"/>
<dbReference type="GO" id="GO:0005634">
    <property type="term" value="C:nucleus"/>
    <property type="evidence" value="ECO:0007669"/>
    <property type="project" value="UniProtKB-SubCell"/>
</dbReference>
<dbReference type="GO" id="GO:0000045">
    <property type="term" value="P:autophagosome assembly"/>
    <property type="evidence" value="ECO:0007669"/>
    <property type="project" value="TreeGrafter"/>
</dbReference>
<keyword evidence="4 11" id="KW-0963">Cytoplasm</keyword>
<dbReference type="SUPFAM" id="SSF54001">
    <property type="entry name" value="Cysteine proteinases"/>
    <property type="match status" value="2"/>
</dbReference>
<dbReference type="Proteomes" id="UP000663861">
    <property type="component" value="Unassembled WGS sequence"/>
</dbReference>
<dbReference type="PANTHER" id="PTHR22624">
    <property type="entry name" value="CYSTEINE PROTEASE ATG4"/>
    <property type="match status" value="1"/>
</dbReference>
<dbReference type="GO" id="GO:0015031">
    <property type="term" value="P:protein transport"/>
    <property type="evidence" value="ECO:0007669"/>
    <property type="project" value="UniProtKB-KW"/>
</dbReference>
<feature type="compositionally biased region" description="Pro residues" evidence="12">
    <location>
        <begin position="196"/>
        <end position="208"/>
    </location>
</feature>
<evidence type="ECO:0000256" key="6">
    <source>
        <dbReference type="ARBA" id="ARBA00022801"/>
    </source>
</evidence>
<evidence type="ECO:0000313" key="15">
    <source>
        <dbReference type="Proteomes" id="UP000663861"/>
    </source>
</evidence>
<evidence type="ECO:0000256" key="5">
    <source>
        <dbReference type="ARBA" id="ARBA00022670"/>
    </source>
</evidence>
<feature type="compositionally biased region" description="Polar residues" evidence="12">
    <location>
        <begin position="951"/>
        <end position="963"/>
    </location>
</feature>
<evidence type="ECO:0000256" key="11">
    <source>
        <dbReference type="RuleBase" id="RU363115"/>
    </source>
</evidence>
<feature type="region of interest" description="Disordered" evidence="12">
    <location>
        <begin position="575"/>
        <end position="634"/>
    </location>
</feature>
<comment type="function">
    <text evidence="11">Required for selective autophagic degradation of the nucleus (nucleophagy) as well as for mitophagy which contributes to regulate mitochondrial quantity and quality by eliminating the mitochondria to a basal level to fulfill cellular energy requirements and preventing excess ROS production.</text>
</comment>
<evidence type="ECO:0000256" key="7">
    <source>
        <dbReference type="ARBA" id="ARBA00022807"/>
    </source>
</evidence>
<evidence type="ECO:0000256" key="10">
    <source>
        <dbReference type="ARBA" id="ARBA00029362"/>
    </source>
</evidence>
<gene>
    <name evidence="14" type="ORF">RDB_LOCUS170819</name>
</gene>
<comment type="caution">
    <text evidence="14">The sequence shown here is derived from an EMBL/GenBank/DDBJ whole genome shotgun (WGS) entry which is preliminary data.</text>
</comment>
<feature type="domain" description="Peptidase C54 catalytic" evidence="13">
    <location>
        <begin position="266"/>
        <end position="754"/>
    </location>
</feature>
<feature type="compositionally biased region" description="Acidic residues" evidence="12">
    <location>
        <begin position="779"/>
        <end position="806"/>
    </location>
</feature>
<dbReference type="AlphaFoldDB" id="A0A8H3DG42"/>
<dbReference type="InterPro" id="IPR046792">
    <property type="entry name" value="Peptidase_C54_cat"/>
</dbReference>
<proteinExistence type="inferred from homology"/>
<evidence type="ECO:0000256" key="4">
    <source>
        <dbReference type="ARBA" id="ARBA00022490"/>
    </source>
</evidence>
<dbReference type="GO" id="GO:0034727">
    <property type="term" value="P:piecemeal microautophagy of the nucleus"/>
    <property type="evidence" value="ECO:0007669"/>
    <property type="project" value="TreeGrafter"/>
</dbReference>
<keyword evidence="11" id="KW-0539">Nucleus</keyword>
<dbReference type="GO" id="GO:0016485">
    <property type="term" value="P:protein processing"/>
    <property type="evidence" value="ECO:0007669"/>
    <property type="project" value="TreeGrafter"/>
</dbReference>
<dbReference type="GO" id="GO:0019786">
    <property type="term" value="F:protein-phosphatidylethanolamide deconjugating activity"/>
    <property type="evidence" value="ECO:0007669"/>
    <property type="project" value="InterPro"/>
</dbReference>
<dbReference type="Pfam" id="PF03416">
    <property type="entry name" value="Peptidase_C54"/>
    <property type="match status" value="1"/>
</dbReference>
<dbReference type="GO" id="GO:0004197">
    <property type="term" value="F:cysteine-type endopeptidase activity"/>
    <property type="evidence" value="ECO:0007669"/>
    <property type="project" value="TreeGrafter"/>
</dbReference>
<reference evidence="14" key="1">
    <citation type="submission" date="2021-01" db="EMBL/GenBank/DDBJ databases">
        <authorList>
            <person name="Kaushik A."/>
        </authorList>
    </citation>
    <scope>NUCLEOTIDE SEQUENCE</scope>
    <source>
        <strain evidence="14">AG4-RS23</strain>
    </source>
</reference>
<comment type="subcellular location">
    <subcellularLocation>
        <location evidence="11">Nucleus</location>
    </subcellularLocation>
    <subcellularLocation>
        <location evidence="11">Cytoplasm</location>
    </subcellularLocation>
    <subcellularLocation>
        <location evidence="1">Preautophagosomal structure</location>
    </subcellularLocation>
</comment>
<feature type="compositionally biased region" description="Low complexity" evidence="12">
    <location>
        <begin position="1"/>
        <end position="13"/>
    </location>
</feature>
<keyword evidence="6 11" id="KW-0378">Hydrolase</keyword>
<accession>A0A8H3DG42</accession>
<evidence type="ECO:0000256" key="2">
    <source>
        <dbReference type="ARBA" id="ARBA00010958"/>
    </source>
</evidence>
<feature type="region of interest" description="Disordered" evidence="12">
    <location>
        <begin position="771"/>
        <end position="985"/>
    </location>
</feature>
<dbReference type="InterPro" id="IPR038765">
    <property type="entry name" value="Papain-like_cys_pep_sf"/>
</dbReference>
<keyword evidence="8" id="KW-0653">Protein transport</keyword>
<dbReference type="PANTHER" id="PTHR22624:SF49">
    <property type="entry name" value="CYSTEINE PROTEASE"/>
    <property type="match status" value="1"/>
</dbReference>
<feature type="compositionally biased region" description="Basic and acidic residues" evidence="12">
    <location>
        <begin position="847"/>
        <end position="858"/>
    </location>
</feature>
<feature type="compositionally biased region" description="Polar residues" evidence="12">
    <location>
        <begin position="821"/>
        <end position="833"/>
    </location>
</feature>
<dbReference type="GO" id="GO:0000407">
    <property type="term" value="C:phagophore assembly site"/>
    <property type="evidence" value="ECO:0007669"/>
    <property type="project" value="UniProtKB-SubCell"/>
</dbReference>
<feature type="region of interest" description="Disordered" evidence="12">
    <location>
        <begin position="1"/>
        <end position="74"/>
    </location>
</feature>
<feature type="compositionally biased region" description="Low complexity" evidence="12">
    <location>
        <begin position="669"/>
        <end position="692"/>
    </location>
</feature>
<dbReference type="EMBL" id="CAJMWY010004367">
    <property type="protein sequence ID" value="CAE6529259.1"/>
    <property type="molecule type" value="Genomic_DNA"/>
</dbReference>
<name>A0A8H3DG42_9AGAM</name>
<dbReference type="GO" id="GO:0000423">
    <property type="term" value="P:mitophagy"/>
    <property type="evidence" value="ECO:0007669"/>
    <property type="project" value="TreeGrafter"/>
</dbReference>
<organism evidence="14 15">
    <name type="scientific">Rhizoctonia solani</name>
    <dbReference type="NCBI Taxonomy" id="456999"/>
    <lineage>
        <taxon>Eukaryota</taxon>
        <taxon>Fungi</taxon>
        <taxon>Dikarya</taxon>
        <taxon>Basidiomycota</taxon>
        <taxon>Agaricomycotina</taxon>
        <taxon>Agaricomycetes</taxon>
        <taxon>Cantharellales</taxon>
        <taxon>Ceratobasidiaceae</taxon>
        <taxon>Rhizoctonia</taxon>
    </lineage>
</organism>
<evidence type="ECO:0000256" key="8">
    <source>
        <dbReference type="ARBA" id="ARBA00022927"/>
    </source>
</evidence>